<keyword evidence="1" id="KW-0812">Transmembrane</keyword>
<keyword evidence="3" id="KW-1185">Reference proteome</keyword>
<dbReference type="RefSeq" id="WP_341695477.1">
    <property type="nucleotide sequence ID" value="NZ_JBBYHR010000001.1"/>
</dbReference>
<dbReference type="InterPro" id="IPR025250">
    <property type="entry name" value="DUF4199"/>
</dbReference>
<dbReference type="Proteomes" id="UP001464555">
    <property type="component" value="Unassembled WGS sequence"/>
</dbReference>
<protein>
    <submittedName>
        <fullName evidence="2">DUF4199 domain-containing protein</fullName>
    </submittedName>
</protein>
<keyword evidence="1" id="KW-0472">Membrane</keyword>
<name>A0ABU9HTM2_9FLAO</name>
<comment type="caution">
    <text evidence="2">The sequence shown here is derived from an EMBL/GenBank/DDBJ whole genome shotgun (WGS) entry which is preliminary data.</text>
</comment>
<evidence type="ECO:0000256" key="1">
    <source>
        <dbReference type="SAM" id="Phobius"/>
    </source>
</evidence>
<dbReference type="Pfam" id="PF13858">
    <property type="entry name" value="DUF4199"/>
    <property type="match status" value="1"/>
</dbReference>
<organism evidence="2 3">
    <name type="scientific">Flavobacterium arundinis</name>
    <dbReference type="NCBI Taxonomy" id="3139143"/>
    <lineage>
        <taxon>Bacteria</taxon>
        <taxon>Pseudomonadati</taxon>
        <taxon>Bacteroidota</taxon>
        <taxon>Flavobacteriia</taxon>
        <taxon>Flavobacteriales</taxon>
        <taxon>Flavobacteriaceae</taxon>
        <taxon>Flavobacterium</taxon>
    </lineage>
</organism>
<feature type="transmembrane region" description="Helical" evidence="1">
    <location>
        <begin position="31"/>
        <end position="51"/>
    </location>
</feature>
<sequence length="172" mass="19096">MKKIVLTYGLIGGGISVIGYLITIFTGHTNMQISMLIGFASMLAAFSLIFVATAKYRNAHGGVVSFGSAFQIGLYIALIASTIYVLVWLYYLYNIYPDFAEKFSAQYLEGLKAAGEPESVIAEATTEMNQFVIDYKKPWYVIIKTYEEILPLGIVVSLISALILKRKPKIQQ</sequence>
<gene>
    <name evidence="2" type="ORF">AAEO56_02700</name>
</gene>
<dbReference type="EMBL" id="JBBYHR010000001">
    <property type="protein sequence ID" value="MEL1243159.1"/>
    <property type="molecule type" value="Genomic_DNA"/>
</dbReference>
<evidence type="ECO:0000313" key="2">
    <source>
        <dbReference type="EMBL" id="MEL1243159.1"/>
    </source>
</evidence>
<proteinExistence type="predicted"/>
<feature type="transmembrane region" description="Helical" evidence="1">
    <location>
        <begin position="5"/>
        <end position="25"/>
    </location>
</feature>
<keyword evidence="1" id="KW-1133">Transmembrane helix</keyword>
<accession>A0ABU9HTM2</accession>
<feature type="transmembrane region" description="Helical" evidence="1">
    <location>
        <begin position="149"/>
        <end position="164"/>
    </location>
</feature>
<feature type="transmembrane region" description="Helical" evidence="1">
    <location>
        <begin position="72"/>
        <end position="93"/>
    </location>
</feature>
<reference evidence="2 3" key="1">
    <citation type="submission" date="2024-04" db="EMBL/GenBank/DDBJ databases">
        <title>Flavobacterium sp. DGU11 16S ribosomal RNA gene Genome sequencing and assembly.</title>
        <authorList>
            <person name="Park S."/>
        </authorList>
    </citation>
    <scope>NUCLEOTIDE SEQUENCE [LARGE SCALE GENOMIC DNA]</scope>
    <source>
        <strain evidence="2 3">DGU11</strain>
    </source>
</reference>
<evidence type="ECO:0000313" key="3">
    <source>
        <dbReference type="Proteomes" id="UP001464555"/>
    </source>
</evidence>